<evidence type="ECO:0000256" key="17">
    <source>
        <dbReference type="PIRSR" id="PIRSR601508-2"/>
    </source>
</evidence>
<feature type="binding site" evidence="16">
    <location>
        <position position="422"/>
    </location>
    <ligand>
        <name>L-glutamate</name>
        <dbReference type="ChEBI" id="CHEBI:29985"/>
    </ligand>
</feature>
<evidence type="ECO:0000256" key="2">
    <source>
        <dbReference type="ARBA" id="ARBA00022448"/>
    </source>
</evidence>
<keyword evidence="7" id="KW-0770">Synapse</keyword>
<keyword evidence="14" id="KW-0407">Ion channel</keyword>
<evidence type="ECO:0000256" key="13">
    <source>
        <dbReference type="ARBA" id="ARBA00023286"/>
    </source>
</evidence>
<gene>
    <name evidence="22" type="ORF">BV898_14308</name>
</gene>
<evidence type="ECO:0000256" key="9">
    <source>
        <dbReference type="ARBA" id="ARBA00023136"/>
    </source>
</evidence>
<dbReference type="GO" id="GO:0022824">
    <property type="term" value="F:transmitter-gated monoatomic ion channel activity"/>
    <property type="evidence" value="ECO:0007669"/>
    <property type="project" value="UniProtKB-ARBA"/>
</dbReference>
<evidence type="ECO:0000259" key="21">
    <source>
        <dbReference type="SMART" id="SM00918"/>
    </source>
</evidence>
<feature type="site" description="Interaction with the cone snail toxin Con-ikot-ikot" evidence="17">
    <location>
        <position position="378"/>
    </location>
</feature>
<evidence type="ECO:0000256" key="18">
    <source>
        <dbReference type="PIRSR" id="PIRSR601508-3"/>
    </source>
</evidence>
<evidence type="ECO:0000256" key="15">
    <source>
        <dbReference type="ARBA" id="ARBA00034104"/>
    </source>
</evidence>
<dbReference type="Gene3D" id="1.10.287.70">
    <property type="match status" value="1"/>
</dbReference>
<dbReference type="AlphaFoldDB" id="A0A9X6N8E5"/>
<keyword evidence="12" id="KW-0628">Postsynaptic cell membrane</keyword>
<organism evidence="22 23">
    <name type="scientific">Hypsibius exemplaris</name>
    <name type="common">Freshwater tardigrade</name>
    <dbReference type="NCBI Taxonomy" id="2072580"/>
    <lineage>
        <taxon>Eukaryota</taxon>
        <taxon>Metazoa</taxon>
        <taxon>Ecdysozoa</taxon>
        <taxon>Tardigrada</taxon>
        <taxon>Eutardigrada</taxon>
        <taxon>Parachela</taxon>
        <taxon>Hypsibioidea</taxon>
        <taxon>Hypsibiidae</taxon>
        <taxon>Hypsibius</taxon>
    </lineage>
</organism>
<keyword evidence="18" id="KW-1015">Disulfide bond</keyword>
<feature type="site" description="Crucial to convey clamshell closure to channel opening" evidence="17">
    <location>
        <position position="351"/>
    </location>
</feature>
<feature type="transmembrane region" description="Helical" evidence="19">
    <location>
        <begin position="514"/>
        <end position="534"/>
    </location>
</feature>
<keyword evidence="8" id="KW-0406">Ion transport</keyword>
<dbReference type="InterPro" id="IPR001320">
    <property type="entry name" value="Iontro_rcpt_C"/>
</dbReference>
<dbReference type="Pfam" id="PF00060">
    <property type="entry name" value="Lig_chan"/>
    <property type="match status" value="1"/>
</dbReference>
<evidence type="ECO:0000259" key="20">
    <source>
        <dbReference type="SMART" id="SM00079"/>
    </source>
</evidence>
<feature type="binding site" evidence="16">
    <location>
        <position position="196"/>
    </location>
    <ligand>
        <name>L-glutamate</name>
        <dbReference type="ChEBI" id="CHEBI:29985"/>
    </ligand>
</feature>
<keyword evidence="3" id="KW-1003">Cell membrane</keyword>
<keyword evidence="11" id="KW-0325">Glycoprotein</keyword>
<evidence type="ECO:0000256" key="3">
    <source>
        <dbReference type="ARBA" id="ARBA00022475"/>
    </source>
</evidence>
<accession>A0A9X6N8E5</accession>
<dbReference type="FunFam" id="1.10.287.70:FF:000105">
    <property type="entry name" value="Eye-enriched kainate receptor, isoform A"/>
    <property type="match status" value="1"/>
</dbReference>
<evidence type="ECO:0000256" key="16">
    <source>
        <dbReference type="PIRSR" id="PIRSR601508-1"/>
    </source>
</evidence>
<evidence type="ECO:0000256" key="19">
    <source>
        <dbReference type="SAM" id="Phobius"/>
    </source>
</evidence>
<name>A0A9X6N8E5_HYPEX</name>
<feature type="disulfide bond" evidence="18">
    <location>
        <begin position="435"/>
        <end position="490"/>
    </location>
</feature>
<feature type="binding site" evidence="16">
    <location>
        <position position="372"/>
    </location>
    <ligand>
        <name>L-glutamate</name>
        <dbReference type="ChEBI" id="CHEBI:29985"/>
    </ligand>
</feature>
<dbReference type="FunFam" id="3.40.190.10:FF:000060">
    <property type="entry name" value="Glutamate receptor ionotropic, kainate 1"/>
    <property type="match status" value="1"/>
</dbReference>
<dbReference type="SMART" id="SM00079">
    <property type="entry name" value="PBPe"/>
    <property type="match status" value="1"/>
</dbReference>
<keyword evidence="10 22" id="KW-0675">Receptor</keyword>
<dbReference type="EMBL" id="MTYJ01000173">
    <property type="protein sequence ID" value="OWA49770.1"/>
    <property type="molecule type" value="Genomic_DNA"/>
</dbReference>
<evidence type="ECO:0000256" key="11">
    <source>
        <dbReference type="ARBA" id="ARBA00023180"/>
    </source>
</evidence>
<keyword evidence="4 19" id="KW-0812">Transmembrane</keyword>
<protein>
    <submittedName>
        <fullName evidence="22">Glutamate receptor 2</fullName>
    </submittedName>
</protein>
<reference evidence="23" key="1">
    <citation type="submission" date="2017-01" db="EMBL/GenBank/DDBJ databases">
        <title>Comparative genomics of anhydrobiosis in the tardigrade Hypsibius dujardini.</title>
        <authorList>
            <person name="Yoshida Y."/>
            <person name="Koutsovoulos G."/>
            <person name="Laetsch D."/>
            <person name="Stevens L."/>
            <person name="Kumar S."/>
            <person name="Horikawa D."/>
            <person name="Ishino K."/>
            <person name="Komine S."/>
            <person name="Tomita M."/>
            <person name="Blaxter M."/>
            <person name="Arakawa K."/>
        </authorList>
    </citation>
    <scope>NUCLEOTIDE SEQUENCE [LARGE SCALE GENOMIC DNA]</scope>
    <source>
        <strain evidence="23">Z151</strain>
    </source>
</reference>
<feature type="binding site" evidence="16">
    <location>
        <position position="203"/>
    </location>
    <ligand>
        <name>L-glutamate</name>
        <dbReference type="ChEBI" id="CHEBI:29985"/>
    </ligand>
</feature>
<feature type="domain" description="Ionotropic glutamate receptor C-terminal" evidence="20">
    <location>
        <begin position="112"/>
        <end position="486"/>
    </location>
</feature>
<evidence type="ECO:0000256" key="12">
    <source>
        <dbReference type="ARBA" id="ARBA00023257"/>
    </source>
</evidence>
<dbReference type="InterPro" id="IPR015683">
    <property type="entry name" value="Ionotropic_Glu_rcpt"/>
</dbReference>
<keyword evidence="13" id="KW-1071">Ligand-gated ion channel</keyword>
<feature type="transmembrane region" description="Helical" evidence="19">
    <location>
        <begin position="241"/>
        <end position="261"/>
    </location>
</feature>
<feature type="domain" description="Ionotropic glutamate receptor L-glutamate and glycine-binding" evidence="21">
    <location>
        <begin position="122"/>
        <end position="187"/>
    </location>
</feature>
<dbReference type="Pfam" id="PF10613">
    <property type="entry name" value="Lig_chan-Glu_bd"/>
    <property type="match status" value="1"/>
</dbReference>
<dbReference type="FunFam" id="3.40.190.10:FF:000001">
    <property type="entry name" value="Glutamate receptor ionotropic, kainate 2"/>
    <property type="match status" value="1"/>
</dbReference>
<evidence type="ECO:0000256" key="8">
    <source>
        <dbReference type="ARBA" id="ARBA00023065"/>
    </source>
</evidence>
<dbReference type="InterPro" id="IPR019594">
    <property type="entry name" value="Glu/Gly-bd"/>
</dbReference>
<dbReference type="PRINTS" id="PR00177">
    <property type="entry name" value="NMDARECEPTOR"/>
</dbReference>
<evidence type="ECO:0000256" key="4">
    <source>
        <dbReference type="ARBA" id="ARBA00022692"/>
    </source>
</evidence>
<dbReference type="PANTHER" id="PTHR18966">
    <property type="entry name" value="IONOTROPIC GLUTAMATE RECEPTOR"/>
    <property type="match status" value="1"/>
</dbReference>
<proteinExistence type="inferred from homology"/>
<evidence type="ECO:0000256" key="7">
    <source>
        <dbReference type="ARBA" id="ARBA00023018"/>
    </source>
</evidence>
<sequence length="597" mass="66929">MLVNSLIISFKERPTVFKITSGAAKCSTTARAGWTAQNTRWILGTWKTAQSYAHHGPIVLDGNGQRRNYTLNLIEMTFNRKVLIGTWSEKDLLIVTKRFTQIDAVILPQDGKLIVSTILEEPYMMLKKPETGRIGNDRYEGFCVELLEKLSEKGNFTYEIKLVGDGKYGVMDPNTGQWNGMIGELVRKEADLVVAPLTITFEREKVVDFTKPFMAIGISIVIKKPVKTQPGVFSFLAPLSYDIWICIIFAYLGVSVVLFLVSRFSPYEWHIEETFNGPVVVNEFSMYNTLWFSLGAFMQQGGHIYPRNYAFRSVSGRLAGSVWWFFTLIIISSYTANLAAFLTVGRMSTPIKGADDLSKQSEIEYGMYKSGSTSAFFKRSQVYIHKTMNDFMNRRPHVLMGSNGEGFARVRSSKGKYAFLAESSVVDYANNRAPCDTMKVGDELDSKGYGIATQAGSLLTEKISRLILDLKEDGTLAQMQREWWIEKGECGPADADKGDSKNNELKLNNVAGCFYILIIGLVLSLVFALLEFLYKANKDSRRHGVPMKQAIKTKARFSVQGGAFKDPRDLYPSAFAATVKGKDGVMPPFFRKSLTQV</sequence>
<keyword evidence="5" id="KW-0732">Signal</keyword>
<keyword evidence="23" id="KW-1185">Reference proteome</keyword>
<dbReference type="SMART" id="SM00918">
    <property type="entry name" value="Lig_chan-Glu_bd"/>
    <property type="match status" value="1"/>
</dbReference>
<comment type="similarity">
    <text evidence="1">Belongs to the glutamate-gated ion channel (TC 1.A.10.1) family.</text>
</comment>
<evidence type="ECO:0000313" key="23">
    <source>
        <dbReference type="Proteomes" id="UP000192578"/>
    </source>
</evidence>
<evidence type="ECO:0000256" key="5">
    <source>
        <dbReference type="ARBA" id="ARBA00022729"/>
    </source>
</evidence>
<dbReference type="Gene3D" id="3.40.50.2300">
    <property type="match status" value="2"/>
</dbReference>
<dbReference type="InterPro" id="IPR001508">
    <property type="entry name" value="Iono_Glu_rcpt_met"/>
</dbReference>
<feature type="binding site" evidence="16">
    <location>
        <position position="373"/>
    </location>
    <ligand>
        <name>L-glutamate</name>
        <dbReference type="ChEBI" id="CHEBI:29985"/>
    </ligand>
</feature>
<evidence type="ECO:0000256" key="14">
    <source>
        <dbReference type="ARBA" id="ARBA00023303"/>
    </source>
</evidence>
<comment type="caution">
    <text evidence="22">The sequence shown here is derived from an EMBL/GenBank/DDBJ whole genome shotgun (WGS) entry which is preliminary data.</text>
</comment>
<evidence type="ECO:0000256" key="1">
    <source>
        <dbReference type="ARBA" id="ARBA00008685"/>
    </source>
</evidence>
<dbReference type="Gene3D" id="3.40.190.10">
    <property type="entry name" value="Periplasmic binding protein-like II"/>
    <property type="match status" value="2"/>
</dbReference>
<dbReference type="GO" id="GO:0007166">
    <property type="term" value="P:cell surface receptor signaling pathway"/>
    <property type="evidence" value="ECO:0007669"/>
    <property type="project" value="UniProtKB-ARBA"/>
</dbReference>
<feature type="binding site" evidence="16">
    <location>
        <position position="198"/>
    </location>
    <ligand>
        <name>L-glutamate</name>
        <dbReference type="ChEBI" id="CHEBI:29985"/>
    </ligand>
</feature>
<dbReference type="SUPFAM" id="SSF53850">
    <property type="entry name" value="Periplasmic binding protein-like II"/>
    <property type="match status" value="1"/>
</dbReference>
<keyword evidence="9 19" id="KW-0472">Membrane</keyword>
<evidence type="ECO:0000256" key="6">
    <source>
        <dbReference type="ARBA" id="ARBA00022989"/>
    </source>
</evidence>
<keyword evidence="2" id="KW-0813">Transport</keyword>
<dbReference type="OrthoDB" id="5984008at2759"/>
<comment type="subcellular location">
    <subcellularLocation>
        <location evidence="15">Postsynaptic cell membrane</location>
        <topology evidence="15">Multi-pass membrane protein</topology>
    </subcellularLocation>
</comment>
<evidence type="ECO:0000256" key="10">
    <source>
        <dbReference type="ARBA" id="ARBA00023170"/>
    </source>
</evidence>
<evidence type="ECO:0000313" key="22">
    <source>
        <dbReference type="EMBL" id="OWA49770.1"/>
    </source>
</evidence>
<dbReference type="Proteomes" id="UP000192578">
    <property type="component" value="Unassembled WGS sequence"/>
</dbReference>
<dbReference type="GO" id="GO:0045211">
    <property type="term" value="C:postsynaptic membrane"/>
    <property type="evidence" value="ECO:0007669"/>
    <property type="project" value="UniProtKB-SubCell"/>
</dbReference>
<feature type="transmembrane region" description="Helical" evidence="19">
    <location>
        <begin position="322"/>
        <end position="342"/>
    </location>
</feature>
<keyword evidence="6 19" id="KW-1133">Transmembrane helix</keyword>